<dbReference type="Proteomes" id="UP000499080">
    <property type="component" value="Unassembled WGS sequence"/>
</dbReference>
<evidence type="ECO:0000256" key="1">
    <source>
        <dbReference type="SAM" id="MobiDB-lite"/>
    </source>
</evidence>
<name>A0A4Y2RZW3_ARAVE</name>
<sequence length="160" mass="17809">MFSIEDCIIQLETPESTPGSRSSALSTTNCEEKRGEGGRVHFTNPYVNETSVYKGRHGLLAASVWKHFETANLRELSGKAAVSILHGKRSSKNPDGVRLWRTTAIDDRGEPRLRCVQADRRATINEPGLQTEEMEDACSSKRGLKSTTGWIYLYPLAIKL</sequence>
<proteinExistence type="predicted"/>
<evidence type="ECO:0000313" key="2">
    <source>
        <dbReference type="EMBL" id="GBN81444.1"/>
    </source>
</evidence>
<gene>
    <name evidence="2" type="ORF">AVEN_228834_1</name>
</gene>
<keyword evidence="3" id="KW-1185">Reference proteome</keyword>
<reference evidence="2 3" key="1">
    <citation type="journal article" date="2019" name="Sci. Rep.">
        <title>Orb-weaving spider Araneus ventricosus genome elucidates the spidroin gene catalogue.</title>
        <authorList>
            <person name="Kono N."/>
            <person name="Nakamura H."/>
            <person name="Ohtoshi R."/>
            <person name="Moran D.A.P."/>
            <person name="Shinohara A."/>
            <person name="Yoshida Y."/>
            <person name="Fujiwara M."/>
            <person name="Mori M."/>
            <person name="Tomita M."/>
            <person name="Arakawa K."/>
        </authorList>
    </citation>
    <scope>NUCLEOTIDE SEQUENCE [LARGE SCALE GENOMIC DNA]</scope>
</reference>
<dbReference type="AlphaFoldDB" id="A0A4Y2RZW3"/>
<accession>A0A4Y2RZW3</accession>
<organism evidence="2 3">
    <name type="scientific">Araneus ventricosus</name>
    <name type="common">Orbweaver spider</name>
    <name type="synonym">Epeira ventricosa</name>
    <dbReference type="NCBI Taxonomy" id="182803"/>
    <lineage>
        <taxon>Eukaryota</taxon>
        <taxon>Metazoa</taxon>
        <taxon>Ecdysozoa</taxon>
        <taxon>Arthropoda</taxon>
        <taxon>Chelicerata</taxon>
        <taxon>Arachnida</taxon>
        <taxon>Araneae</taxon>
        <taxon>Araneomorphae</taxon>
        <taxon>Entelegynae</taxon>
        <taxon>Araneoidea</taxon>
        <taxon>Araneidae</taxon>
        <taxon>Araneus</taxon>
    </lineage>
</organism>
<protein>
    <submittedName>
        <fullName evidence="2">Uncharacterized protein</fullName>
    </submittedName>
</protein>
<comment type="caution">
    <text evidence="2">The sequence shown here is derived from an EMBL/GenBank/DDBJ whole genome shotgun (WGS) entry which is preliminary data.</text>
</comment>
<evidence type="ECO:0000313" key="3">
    <source>
        <dbReference type="Proteomes" id="UP000499080"/>
    </source>
</evidence>
<dbReference type="EMBL" id="BGPR01019266">
    <property type="protein sequence ID" value="GBN81444.1"/>
    <property type="molecule type" value="Genomic_DNA"/>
</dbReference>
<feature type="compositionally biased region" description="Polar residues" evidence="1">
    <location>
        <begin position="13"/>
        <end position="29"/>
    </location>
</feature>
<feature type="region of interest" description="Disordered" evidence="1">
    <location>
        <begin position="13"/>
        <end position="36"/>
    </location>
</feature>